<proteinExistence type="predicted"/>
<dbReference type="SUPFAM" id="SSF109604">
    <property type="entry name" value="HD-domain/PDEase-like"/>
    <property type="match status" value="1"/>
</dbReference>
<reference evidence="2 3" key="1">
    <citation type="submission" date="2016-11" db="EMBL/GenBank/DDBJ databases">
        <title>Complete genome sequencing of Virgibacillus halodenitrificans PDB-F2.</title>
        <authorList>
            <person name="Sun Z."/>
            <person name="Zhou Y."/>
            <person name="Li H."/>
        </authorList>
    </citation>
    <scope>NUCLEOTIDE SEQUENCE [LARGE SCALE GENOMIC DNA]</scope>
    <source>
        <strain evidence="2 3">PDB-F2</strain>
    </source>
</reference>
<dbReference type="Proteomes" id="UP000182945">
    <property type="component" value="Chromosome"/>
</dbReference>
<feature type="domain" description="HD-GYP" evidence="1">
    <location>
        <begin position="127"/>
        <end position="322"/>
    </location>
</feature>
<dbReference type="Pfam" id="PF13487">
    <property type="entry name" value="HD_5"/>
    <property type="match status" value="1"/>
</dbReference>
<dbReference type="RefSeq" id="WP_071647979.1">
    <property type="nucleotide sequence ID" value="NZ_CP017962.1"/>
</dbReference>
<dbReference type="GeneID" id="71512768"/>
<sequence>MRVEPTQLVPGCVLIKGVKGKTSKDLIPQKTTLTEEHITVLKKFLVPSVEVAAKLATGEMFEPSSILRQEGPAKEKASNIENSTKLSVKDLYNQTVEEFKKLFSGWQNGVPLDLPAVRKLMIPLLERLDEWDNEVFSLSNLAIRKDYFYHHCVAVGIISAYIGRKMGYRHGEYLQIGLAGFLSDSGMAKIDPAIIVKKGSLTHAEMASIKKHPTYSYRFVENSSMLTKQVKLAILQHHERMDGSGYPLGLTQKKIHMYARIIAVADQYHAMTCSRPYQDSQSSFHVVEQLQKDQYLKLDPRVVHTFMEGIANFSNGSRVQLSDLRTGEIVFIEPNQPTRPIIKIDGTEELISLQNNPFLYIQAILSNQTIS</sequence>
<dbReference type="PANTHER" id="PTHR43155:SF2">
    <property type="entry name" value="CYCLIC DI-GMP PHOSPHODIESTERASE PA4108"/>
    <property type="match status" value="1"/>
</dbReference>
<dbReference type="PROSITE" id="PS51832">
    <property type="entry name" value="HD_GYP"/>
    <property type="match status" value="1"/>
</dbReference>
<dbReference type="Gene3D" id="1.10.3210.10">
    <property type="entry name" value="Hypothetical protein af1432"/>
    <property type="match status" value="1"/>
</dbReference>
<dbReference type="InterPro" id="IPR037522">
    <property type="entry name" value="HD_GYP_dom"/>
</dbReference>
<organism evidence="2 3">
    <name type="scientific">Virgibacillus halodenitrificans</name>
    <name type="common">Bacillus halodenitrificans</name>
    <dbReference type="NCBI Taxonomy" id="1482"/>
    <lineage>
        <taxon>Bacteria</taxon>
        <taxon>Bacillati</taxon>
        <taxon>Bacillota</taxon>
        <taxon>Bacilli</taxon>
        <taxon>Bacillales</taxon>
        <taxon>Bacillaceae</taxon>
        <taxon>Virgibacillus</taxon>
    </lineage>
</organism>
<dbReference type="AlphaFoldDB" id="A0AAC9IWN8"/>
<accession>A0AAC9IWN8</accession>
<dbReference type="InterPro" id="IPR003607">
    <property type="entry name" value="HD/PDEase_dom"/>
</dbReference>
<protein>
    <submittedName>
        <fullName evidence="2">Phosphohydrolase</fullName>
    </submittedName>
</protein>
<dbReference type="CDD" id="cd00077">
    <property type="entry name" value="HDc"/>
    <property type="match status" value="1"/>
</dbReference>
<evidence type="ECO:0000259" key="1">
    <source>
        <dbReference type="PROSITE" id="PS51832"/>
    </source>
</evidence>
<dbReference type="PANTHER" id="PTHR43155">
    <property type="entry name" value="CYCLIC DI-GMP PHOSPHODIESTERASE PA4108-RELATED"/>
    <property type="match status" value="1"/>
</dbReference>
<dbReference type="KEGG" id="vhl:BME96_00045"/>
<gene>
    <name evidence="2" type="ORF">BME96_00045</name>
</gene>
<name>A0AAC9IWN8_VIRHA</name>
<evidence type="ECO:0000313" key="3">
    <source>
        <dbReference type="Proteomes" id="UP000182945"/>
    </source>
</evidence>
<dbReference type="EMBL" id="CP017962">
    <property type="protein sequence ID" value="APC46695.1"/>
    <property type="molecule type" value="Genomic_DNA"/>
</dbReference>
<evidence type="ECO:0000313" key="2">
    <source>
        <dbReference type="EMBL" id="APC46695.1"/>
    </source>
</evidence>